<proteinExistence type="predicted"/>
<dbReference type="PROSITE" id="PS50206">
    <property type="entry name" value="RHODANESE_3"/>
    <property type="match status" value="1"/>
</dbReference>
<evidence type="ECO:0000313" key="2">
    <source>
        <dbReference type="EMBL" id="SMP20929.1"/>
    </source>
</evidence>
<dbReference type="SMART" id="SM00450">
    <property type="entry name" value="RHOD"/>
    <property type="match status" value="1"/>
</dbReference>
<evidence type="ECO:0000313" key="3">
    <source>
        <dbReference type="Proteomes" id="UP001157946"/>
    </source>
</evidence>
<dbReference type="PANTHER" id="PTHR43031">
    <property type="entry name" value="FAD-DEPENDENT OXIDOREDUCTASE"/>
    <property type="match status" value="1"/>
</dbReference>
<comment type="caution">
    <text evidence="2">The sequence shown here is derived from an EMBL/GenBank/DDBJ whole genome shotgun (WGS) entry which is preliminary data.</text>
</comment>
<dbReference type="EMBL" id="FXTU01000003">
    <property type="protein sequence ID" value="SMP20929.1"/>
    <property type="molecule type" value="Genomic_DNA"/>
</dbReference>
<organism evidence="2 3">
    <name type="scientific">Laceyella tengchongensis</name>
    <dbReference type="NCBI Taxonomy" id="574699"/>
    <lineage>
        <taxon>Bacteria</taxon>
        <taxon>Bacillati</taxon>
        <taxon>Bacillota</taxon>
        <taxon>Bacilli</taxon>
        <taxon>Bacillales</taxon>
        <taxon>Thermoactinomycetaceae</taxon>
        <taxon>Laceyella</taxon>
    </lineage>
</organism>
<dbReference type="AlphaFoldDB" id="A0AA45WP82"/>
<sequence length="113" mass="12777">MKNDQSKYHISPSAFAQKYLNGELGAHHIEVIDVREPAEWEMVHLEHCKHMPLGSLPERLTEIDPSKTIYLLCAHGVRSLHAANFLLQQGYADVVNVDGGLAEVLLYLEQEEE</sequence>
<dbReference type="InterPro" id="IPR001763">
    <property type="entry name" value="Rhodanese-like_dom"/>
</dbReference>
<dbReference type="InterPro" id="IPR050229">
    <property type="entry name" value="GlpE_sulfurtransferase"/>
</dbReference>
<reference evidence="2" key="1">
    <citation type="submission" date="2017-05" db="EMBL/GenBank/DDBJ databases">
        <authorList>
            <person name="Varghese N."/>
            <person name="Submissions S."/>
        </authorList>
    </citation>
    <scope>NUCLEOTIDE SEQUENCE</scope>
    <source>
        <strain evidence="2">DSM 45262</strain>
    </source>
</reference>
<dbReference type="RefSeq" id="WP_102992253.1">
    <property type="nucleotide sequence ID" value="NZ_FXTU01000003.1"/>
</dbReference>
<name>A0AA45WP82_9BACL</name>
<dbReference type="Proteomes" id="UP001157946">
    <property type="component" value="Unassembled WGS sequence"/>
</dbReference>
<dbReference type="Gene3D" id="3.40.250.10">
    <property type="entry name" value="Rhodanese-like domain"/>
    <property type="match status" value="1"/>
</dbReference>
<dbReference type="CDD" id="cd00158">
    <property type="entry name" value="RHOD"/>
    <property type="match status" value="1"/>
</dbReference>
<gene>
    <name evidence="2" type="ORF">SAMN06265361_103435</name>
</gene>
<accession>A0AA45WP82</accession>
<dbReference type="PANTHER" id="PTHR43031:SF17">
    <property type="entry name" value="SULFURTRANSFERASE YTWF-RELATED"/>
    <property type="match status" value="1"/>
</dbReference>
<dbReference type="InterPro" id="IPR036873">
    <property type="entry name" value="Rhodanese-like_dom_sf"/>
</dbReference>
<evidence type="ECO:0000259" key="1">
    <source>
        <dbReference type="PROSITE" id="PS50206"/>
    </source>
</evidence>
<protein>
    <submittedName>
        <fullName evidence="2">Rhodanese-related sulfurtransferase</fullName>
    </submittedName>
</protein>
<feature type="domain" description="Rhodanese" evidence="1">
    <location>
        <begin position="25"/>
        <end position="113"/>
    </location>
</feature>
<dbReference type="Pfam" id="PF00581">
    <property type="entry name" value="Rhodanese"/>
    <property type="match status" value="1"/>
</dbReference>
<keyword evidence="3" id="KW-1185">Reference proteome</keyword>
<dbReference type="SUPFAM" id="SSF52821">
    <property type="entry name" value="Rhodanese/Cell cycle control phosphatase"/>
    <property type="match status" value="1"/>
</dbReference>